<evidence type="ECO:0000313" key="16">
    <source>
        <dbReference type="Proteomes" id="UP000295807"/>
    </source>
</evidence>
<name>A0A4R3KW23_9SPHI</name>
<proteinExistence type="inferred from homology"/>
<dbReference type="Proteomes" id="UP000295807">
    <property type="component" value="Unassembled WGS sequence"/>
</dbReference>
<evidence type="ECO:0000256" key="5">
    <source>
        <dbReference type="ARBA" id="ARBA00022801"/>
    </source>
</evidence>
<protein>
    <recommendedName>
        <fullName evidence="12 13">Replicative DNA helicase</fullName>
        <ecNumber evidence="12 13">5.6.2.3</ecNumber>
    </recommendedName>
</protein>
<sequence>MQGNKSYMRDDQLSSEKRFLKPQSASAQLGKLPPQAVDLEETVLGAIMIEKDALTKVIEFLKPEMFYKDSHQKIYEAIRYLFDKTQPIDILTVTQRLRQSGELDFVGGAFYITELTNRVASAANIEYHARIVSEKYIQRKLISISTEIINSAYEETSDVFELLDTAEKNLFSIAETNLRRNFDSMSGLVKRSLEHLEEMMQREDGLTGVPTGFSGLDRITSGWQNSDLVILAARPGMGKTAFILSAVRNAAVDFKKPVAVFSLEMSSIQLVNRLISGEAELPQDKLRKGNLASYEWEQLHAKIGKLVEAPIFIDDTPALSIFELRAKCRRMKAQHNIELVVVDYLQLMKGSMDNNRTGNREQEISSISRGLKAIAKELEVPVIALSQLSREVEKRGGNRRPILSDLRESGSIEQDADMVIFINRPEYYGLTENEEGMPTQGLAEIIIAKHRNGEVTDVNLRYINKYVKFTDWEEHYVTDNSYGPLSGISPSATFDSQSPGTIILPSKMDDIDDDEVPF</sequence>
<dbReference type="Pfam" id="PF00772">
    <property type="entry name" value="DnaB"/>
    <property type="match status" value="1"/>
</dbReference>
<accession>A0A4R3KW23</accession>
<dbReference type="Gene3D" id="1.10.860.10">
    <property type="entry name" value="DNAb Helicase, Chain A"/>
    <property type="match status" value="1"/>
</dbReference>
<dbReference type="GO" id="GO:0003677">
    <property type="term" value="F:DNA binding"/>
    <property type="evidence" value="ECO:0007669"/>
    <property type="project" value="UniProtKB-UniRule"/>
</dbReference>
<dbReference type="InterPro" id="IPR007694">
    <property type="entry name" value="DNA_helicase_DnaB-like_C"/>
</dbReference>
<evidence type="ECO:0000313" key="15">
    <source>
        <dbReference type="EMBL" id="TCS88141.1"/>
    </source>
</evidence>
<dbReference type="GO" id="GO:0043139">
    <property type="term" value="F:5'-3' DNA helicase activity"/>
    <property type="evidence" value="ECO:0007669"/>
    <property type="project" value="UniProtKB-EC"/>
</dbReference>
<dbReference type="AlphaFoldDB" id="A0A4R3KW23"/>
<feature type="domain" description="SF4 helicase" evidence="14">
    <location>
        <begin position="202"/>
        <end position="476"/>
    </location>
</feature>
<comment type="catalytic activity">
    <reaction evidence="11 13">
        <text>ATP + H2O = ADP + phosphate + H(+)</text>
        <dbReference type="Rhea" id="RHEA:13065"/>
        <dbReference type="ChEBI" id="CHEBI:15377"/>
        <dbReference type="ChEBI" id="CHEBI:15378"/>
        <dbReference type="ChEBI" id="CHEBI:30616"/>
        <dbReference type="ChEBI" id="CHEBI:43474"/>
        <dbReference type="ChEBI" id="CHEBI:456216"/>
        <dbReference type="EC" id="5.6.2.3"/>
    </reaction>
</comment>
<evidence type="ECO:0000256" key="1">
    <source>
        <dbReference type="ARBA" id="ARBA00008428"/>
    </source>
</evidence>
<keyword evidence="2 13" id="KW-0639">Primosome</keyword>
<evidence type="ECO:0000256" key="2">
    <source>
        <dbReference type="ARBA" id="ARBA00022515"/>
    </source>
</evidence>
<dbReference type="CDD" id="cd00984">
    <property type="entry name" value="DnaB_C"/>
    <property type="match status" value="1"/>
</dbReference>
<dbReference type="GO" id="GO:0016887">
    <property type="term" value="F:ATP hydrolysis activity"/>
    <property type="evidence" value="ECO:0007669"/>
    <property type="project" value="RHEA"/>
</dbReference>
<dbReference type="SUPFAM" id="SSF52540">
    <property type="entry name" value="P-loop containing nucleoside triphosphate hydrolases"/>
    <property type="match status" value="1"/>
</dbReference>
<keyword evidence="7 13" id="KW-0067">ATP-binding</keyword>
<evidence type="ECO:0000256" key="8">
    <source>
        <dbReference type="ARBA" id="ARBA00023125"/>
    </source>
</evidence>
<dbReference type="GO" id="GO:0005524">
    <property type="term" value="F:ATP binding"/>
    <property type="evidence" value="ECO:0007669"/>
    <property type="project" value="UniProtKB-UniRule"/>
</dbReference>
<evidence type="ECO:0000256" key="4">
    <source>
        <dbReference type="ARBA" id="ARBA00022741"/>
    </source>
</evidence>
<evidence type="ECO:0000256" key="10">
    <source>
        <dbReference type="ARBA" id="ARBA00044932"/>
    </source>
</evidence>
<dbReference type="InterPro" id="IPR007692">
    <property type="entry name" value="DNA_helicase_DnaB"/>
</dbReference>
<dbReference type="SMART" id="SM00382">
    <property type="entry name" value="AAA"/>
    <property type="match status" value="1"/>
</dbReference>
<keyword evidence="5 13" id="KW-0378">Hydrolase</keyword>
<evidence type="ECO:0000259" key="14">
    <source>
        <dbReference type="PROSITE" id="PS51199"/>
    </source>
</evidence>
<reference evidence="15 16" key="1">
    <citation type="submission" date="2019-03" db="EMBL/GenBank/DDBJ databases">
        <title>Genomic Encyclopedia of Type Strains, Phase IV (KMG-IV): sequencing the most valuable type-strain genomes for metagenomic binning, comparative biology and taxonomic classification.</title>
        <authorList>
            <person name="Goeker M."/>
        </authorList>
    </citation>
    <scope>NUCLEOTIDE SEQUENCE [LARGE SCALE GENOMIC DNA]</scope>
    <source>
        <strain evidence="15 16">DSM 21100</strain>
    </source>
</reference>
<dbReference type="GO" id="GO:0006269">
    <property type="term" value="P:DNA replication, synthesis of primer"/>
    <property type="evidence" value="ECO:0007669"/>
    <property type="project" value="UniProtKB-UniRule"/>
</dbReference>
<dbReference type="InterPro" id="IPR027417">
    <property type="entry name" value="P-loop_NTPase"/>
</dbReference>
<evidence type="ECO:0000256" key="6">
    <source>
        <dbReference type="ARBA" id="ARBA00022806"/>
    </source>
</evidence>
<dbReference type="NCBIfam" id="NF004384">
    <property type="entry name" value="PRK05748.1"/>
    <property type="match status" value="1"/>
</dbReference>
<dbReference type="SUPFAM" id="SSF48024">
    <property type="entry name" value="N-terminal domain of DnaB helicase"/>
    <property type="match status" value="1"/>
</dbReference>
<dbReference type="GO" id="GO:1990077">
    <property type="term" value="C:primosome complex"/>
    <property type="evidence" value="ECO:0007669"/>
    <property type="project" value="UniProtKB-UniRule"/>
</dbReference>
<dbReference type="InterPro" id="IPR016136">
    <property type="entry name" value="DNA_helicase_N/primase_C"/>
</dbReference>
<organism evidence="15 16">
    <name type="scientific">Anseongella ginsenosidimutans</name>
    <dbReference type="NCBI Taxonomy" id="496056"/>
    <lineage>
        <taxon>Bacteria</taxon>
        <taxon>Pseudomonadati</taxon>
        <taxon>Bacteroidota</taxon>
        <taxon>Sphingobacteriia</taxon>
        <taxon>Sphingobacteriales</taxon>
        <taxon>Sphingobacteriaceae</taxon>
        <taxon>Anseongella</taxon>
    </lineage>
</organism>
<keyword evidence="16" id="KW-1185">Reference proteome</keyword>
<evidence type="ECO:0000256" key="12">
    <source>
        <dbReference type="NCBIfam" id="TIGR00665"/>
    </source>
</evidence>
<evidence type="ECO:0000256" key="9">
    <source>
        <dbReference type="ARBA" id="ARBA00023235"/>
    </source>
</evidence>
<evidence type="ECO:0000256" key="3">
    <source>
        <dbReference type="ARBA" id="ARBA00022705"/>
    </source>
</evidence>
<dbReference type="Pfam" id="PF03796">
    <property type="entry name" value="DnaB_C"/>
    <property type="match status" value="1"/>
</dbReference>
<dbReference type="OrthoDB" id="9773982at2"/>
<dbReference type="InterPro" id="IPR007693">
    <property type="entry name" value="DNA_helicase_DnaB-like_N"/>
</dbReference>
<dbReference type="InterPro" id="IPR003593">
    <property type="entry name" value="AAA+_ATPase"/>
</dbReference>
<keyword evidence="8 13" id="KW-0238">DNA-binding</keyword>
<evidence type="ECO:0000256" key="11">
    <source>
        <dbReference type="ARBA" id="ARBA00048954"/>
    </source>
</evidence>
<dbReference type="EC" id="5.6.2.3" evidence="12 13"/>
<keyword evidence="9" id="KW-0413">Isomerase</keyword>
<keyword evidence="6 13" id="KW-0347">Helicase</keyword>
<comment type="function">
    <text evidence="10 13">The main replicative DNA helicase, it participates in initiation and elongation during chromosome replication. Travels ahead of the DNA replisome, separating dsDNA into templates for DNA synthesis. A processive ATP-dependent 5'-3' DNA helicase it has DNA-dependent ATPase activity.</text>
</comment>
<dbReference type="PANTHER" id="PTHR30153">
    <property type="entry name" value="REPLICATIVE DNA HELICASE DNAB"/>
    <property type="match status" value="1"/>
</dbReference>
<evidence type="ECO:0000256" key="7">
    <source>
        <dbReference type="ARBA" id="ARBA00022840"/>
    </source>
</evidence>
<dbReference type="InterPro" id="IPR036185">
    <property type="entry name" value="DNA_heli_DnaB-like_N_sf"/>
</dbReference>
<dbReference type="FunFam" id="1.10.860.10:FF:000001">
    <property type="entry name" value="Replicative DNA helicase"/>
    <property type="match status" value="1"/>
</dbReference>
<keyword evidence="3 13" id="KW-0235">DNA replication</keyword>
<comment type="similarity">
    <text evidence="1 13">Belongs to the helicase family. DnaB subfamily.</text>
</comment>
<dbReference type="Gene3D" id="3.40.50.300">
    <property type="entry name" value="P-loop containing nucleotide triphosphate hydrolases"/>
    <property type="match status" value="1"/>
</dbReference>
<dbReference type="PANTHER" id="PTHR30153:SF2">
    <property type="entry name" value="REPLICATIVE DNA HELICASE"/>
    <property type="match status" value="1"/>
</dbReference>
<dbReference type="FunFam" id="3.40.50.300:FF:000351">
    <property type="entry name" value="Replicative DNA helicase"/>
    <property type="match status" value="1"/>
</dbReference>
<gene>
    <name evidence="15" type="ORF">EDD80_1032</name>
</gene>
<comment type="caution">
    <text evidence="15">The sequence shown here is derived from an EMBL/GenBank/DDBJ whole genome shotgun (WGS) entry which is preliminary data.</text>
</comment>
<evidence type="ECO:0000256" key="13">
    <source>
        <dbReference type="RuleBase" id="RU362085"/>
    </source>
</evidence>
<dbReference type="GO" id="GO:0005829">
    <property type="term" value="C:cytosol"/>
    <property type="evidence" value="ECO:0007669"/>
    <property type="project" value="TreeGrafter"/>
</dbReference>
<dbReference type="PROSITE" id="PS51199">
    <property type="entry name" value="SF4_HELICASE"/>
    <property type="match status" value="1"/>
</dbReference>
<keyword evidence="4 13" id="KW-0547">Nucleotide-binding</keyword>
<dbReference type="NCBIfam" id="TIGR00665">
    <property type="entry name" value="DnaB"/>
    <property type="match status" value="1"/>
</dbReference>
<dbReference type="EMBL" id="SMAD01000003">
    <property type="protein sequence ID" value="TCS88141.1"/>
    <property type="molecule type" value="Genomic_DNA"/>
</dbReference>